<gene>
    <name evidence="1" type="ORF">DILT_LOCUS10669</name>
</gene>
<proteinExistence type="predicted"/>
<evidence type="ECO:0000313" key="1">
    <source>
        <dbReference type="EMBL" id="VDN14838.1"/>
    </source>
</evidence>
<reference evidence="1 2" key="1">
    <citation type="submission" date="2018-11" db="EMBL/GenBank/DDBJ databases">
        <authorList>
            <consortium name="Pathogen Informatics"/>
        </authorList>
    </citation>
    <scope>NUCLEOTIDE SEQUENCE [LARGE SCALE GENOMIC DNA]</scope>
</reference>
<accession>A0A3P7LXP2</accession>
<organism evidence="1 2">
    <name type="scientific">Dibothriocephalus latus</name>
    <name type="common">Fish tapeworm</name>
    <name type="synonym">Diphyllobothrium latum</name>
    <dbReference type="NCBI Taxonomy" id="60516"/>
    <lineage>
        <taxon>Eukaryota</taxon>
        <taxon>Metazoa</taxon>
        <taxon>Spiralia</taxon>
        <taxon>Lophotrochozoa</taxon>
        <taxon>Platyhelminthes</taxon>
        <taxon>Cestoda</taxon>
        <taxon>Eucestoda</taxon>
        <taxon>Diphyllobothriidea</taxon>
        <taxon>Diphyllobothriidae</taxon>
        <taxon>Dibothriocephalus</taxon>
    </lineage>
</organism>
<dbReference type="Proteomes" id="UP000281553">
    <property type="component" value="Unassembled WGS sequence"/>
</dbReference>
<protein>
    <submittedName>
        <fullName evidence="1">Uncharacterized protein</fullName>
    </submittedName>
</protein>
<name>A0A3P7LXP2_DIBLA</name>
<dbReference type="EMBL" id="UYRU01060542">
    <property type="protein sequence ID" value="VDN14838.1"/>
    <property type="molecule type" value="Genomic_DNA"/>
</dbReference>
<evidence type="ECO:0000313" key="2">
    <source>
        <dbReference type="Proteomes" id="UP000281553"/>
    </source>
</evidence>
<sequence length="56" mass="6505">MAADMAHELLEKKKSVAVLALWPGMVKTEHMLQKYDPQSTILEDLGEFRIFVFHFL</sequence>
<keyword evidence="2" id="KW-1185">Reference proteome</keyword>
<dbReference type="AlphaFoldDB" id="A0A3P7LXP2"/>